<dbReference type="InterPro" id="IPR047669">
    <property type="entry name" value="MtrAB_MtrB"/>
</dbReference>
<dbReference type="SMART" id="SM00388">
    <property type="entry name" value="HisKA"/>
    <property type="match status" value="1"/>
</dbReference>
<evidence type="ECO:0000256" key="5">
    <source>
        <dbReference type="ARBA" id="ARBA00022553"/>
    </source>
</evidence>
<keyword evidence="12" id="KW-0902">Two-component regulatory system</keyword>
<dbReference type="InterPro" id="IPR004358">
    <property type="entry name" value="Sig_transdc_His_kin-like_C"/>
</dbReference>
<accession>A0ABR9DPB7</accession>
<evidence type="ECO:0000256" key="14">
    <source>
        <dbReference type="ARBA" id="ARBA00035305"/>
    </source>
</evidence>
<organism evidence="19 20">
    <name type="scientific">Flavimobilis rhizosphaerae</name>
    <dbReference type="NCBI Taxonomy" id="2775421"/>
    <lineage>
        <taxon>Bacteria</taxon>
        <taxon>Bacillati</taxon>
        <taxon>Actinomycetota</taxon>
        <taxon>Actinomycetes</taxon>
        <taxon>Micrococcales</taxon>
        <taxon>Jonesiaceae</taxon>
        <taxon>Flavimobilis</taxon>
    </lineage>
</organism>
<dbReference type="SUPFAM" id="SSF55874">
    <property type="entry name" value="ATPase domain of HSP90 chaperone/DNA topoisomerase II/histidine kinase"/>
    <property type="match status" value="1"/>
</dbReference>
<keyword evidence="11 16" id="KW-1133">Transmembrane helix</keyword>
<evidence type="ECO:0000256" key="12">
    <source>
        <dbReference type="ARBA" id="ARBA00023012"/>
    </source>
</evidence>
<dbReference type="RefSeq" id="WP_192278646.1">
    <property type="nucleotide sequence ID" value="NZ_JACZDF010000002.1"/>
</dbReference>
<dbReference type="CDD" id="cd00075">
    <property type="entry name" value="HATPase"/>
    <property type="match status" value="1"/>
</dbReference>
<reference evidence="19 20" key="1">
    <citation type="submission" date="2020-09" db="EMBL/GenBank/DDBJ databases">
        <title>Flavimobilis rhizosphaerae sp. nov., isolated from rhizosphere soil of Spartina alterniflora.</title>
        <authorList>
            <person name="Hanqin C."/>
        </authorList>
    </citation>
    <scope>NUCLEOTIDE SEQUENCE [LARGE SCALE GENOMIC DNA]</scope>
    <source>
        <strain evidence="19 20">GY 10621</strain>
    </source>
</reference>
<keyword evidence="20" id="KW-1185">Reference proteome</keyword>
<comment type="catalytic activity">
    <reaction evidence="1">
        <text>ATP + protein L-histidine = ADP + protein N-phospho-L-histidine.</text>
        <dbReference type="EC" id="2.7.13.3"/>
    </reaction>
</comment>
<dbReference type="PANTHER" id="PTHR43547:SF2">
    <property type="entry name" value="HYBRID SIGNAL TRANSDUCTION HISTIDINE KINASE C"/>
    <property type="match status" value="1"/>
</dbReference>
<evidence type="ECO:0000259" key="18">
    <source>
        <dbReference type="PROSITE" id="PS50885"/>
    </source>
</evidence>
<evidence type="ECO:0000256" key="9">
    <source>
        <dbReference type="ARBA" id="ARBA00022777"/>
    </source>
</evidence>
<proteinExistence type="predicted"/>
<sequence length="561" mass="60090">MSTEPVDAEAPVRLGPLGRFVQRWRRSIQVKVVSTALVVGTVLLLVLGGYLSGSIRDGVFDQRLEEVLLDSARTAQQAQLTFDTSTAATSTQVQLLLNDMLPKLRSSGTSSREVVLLRTEAAQVAPSIVDITTAQSLIPLISDELRAAVVRGEGQLWQSVAIPTAAGSGPGIAVGSLVEVPLAGPFELYFVYSLAAEQDTLGFIQSVLLVGAAALIAILVVITYVSTRQVVRPVQRAALSAERLAEGHLGERLAVRGSDEMATLGRSFNEMAASLQRQIEQMEALSAVQQRFVSDVSHELRTPLTTIRMAAEMINGARDEFDPVVRRSAELLSLQLDRFESLLADLLEISRFDAGAATLDAEHRDVRDIVDRAVDNAVVLAGAKGVFLSVDYEDTPARADVDPVRLERIVRNLLVNAIEHAEDGPVEVTVASDAHAVAVHVRDFGVGMTAEAASRVFDRFWRADPARARTTGGTGLGLAISLEDARLHGGWLEAWGRPGEGAAFRLTLPRRAGIRLVTSPVPLVPESAEPRDPEHHDPSSAPGGFGAASVPVLTDGDEEES</sequence>
<dbReference type="GO" id="GO:0016301">
    <property type="term" value="F:kinase activity"/>
    <property type="evidence" value="ECO:0007669"/>
    <property type="project" value="UniProtKB-KW"/>
</dbReference>
<dbReference type="InterPro" id="IPR003660">
    <property type="entry name" value="HAMP_dom"/>
</dbReference>
<keyword evidence="10" id="KW-0067">ATP-binding</keyword>
<dbReference type="Pfam" id="PF00512">
    <property type="entry name" value="HisKA"/>
    <property type="match status" value="1"/>
</dbReference>
<dbReference type="PRINTS" id="PR00344">
    <property type="entry name" value="BCTRLSENSOR"/>
</dbReference>
<evidence type="ECO:0000259" key="17">
    <source>
        <dbReference type="PROSITE" id="PS50109"/>
    </source>
</evidence>
<dbReference type="SUPFAM" id="SSF158472">
    <property type="entry name" value="HAMP domain-like"/>
    <property type="match status" value="1"/>
</dbReference>
<dbReference type="InterPro" id="IPR003594">
    <property type="entry name" value="HATPase_dom"/>
</dbReference>
<dbReference type="EC" id="2.7.13.3" evidence="3"/>
<keyword evidence="4" id="KW-1003">Cell membrane</keyword>
<dbReference type="EMBL" id="JACZDF010000002">
    <property type="protein sequence ID" value="MBD9698963.1"/>
    <property type="molecule type" value="Genomic_DNA"/>
</dbReference>
<dbReference type="PANTHER" id="PTHR43547">
    <property type="entry name" value="TWO-COMPONENT HISTIDINE KINASE"/>
    <property type="match status" value="1"/>
</dbReference>
<evidence type="ECO:0000256" key="6">
    <source>
        <dbReference type="ARBA" id="ARBA00022679"/>
    </source>
</evidence>
<keyword evidence="9 19" id="KW-0418">Kinase</keyword>
<evidence type="ECO:0000256" key="11">
    <source>
        <dbReference type="ARBA" id="ARBA00022989"/>
    </source>
</evidence>
<feature type="domain" description="HAMP" evidence="18">
    <location>
        <begin position="228"/>
        <end position="280"/>
    </location>
</feature>
<dbReference type="InterPro" id="IPR005467">
    <property type="entry name" value="His_kinase_dom"/>
</dbReference>
<comment type="caution">
    <text evidence="19">The sequence shown here is derived from an EMBL/GenBank/DDBJ whole genome shotgun (WGS) entry which is preliminary data.</text>
</comment>
<dbReference type="PROSITE" id="PS50109">
    <property type="entry name" value="HIS_KIN"/>
    <property type="match status" value="1"/>
</dbReference>
<evidence type="ECO:0000256" key="10">
    <source>
        <dbReference type="ARBA" id="ARBA00022840"/>
    </source>
</evidence>
<keyword evidence="8" id="KW-0547">Nucleotide-binding</keyword>
<dbReference type="InterPro" id="IPR003661">
    <property type="entry name" value="HisK_dim/P_dom"/>
</dbReference>
<evidence type="ECO:0000256" key="15">
    <source>
        <dbReference type="SAM" id="MobiDB-lite"/>
    </source>
</evidence>
<evidence type="ECO:0000256" key="7">
    <source>
        <dbReference type="ARBA" id="ARBA00022692"/>
    </source>
</evidence>
<evidence type="ECO:0000313" key="19">
    <source>
        <dbReference type="EMBL" id="MBD9698963.1"/>
    </source>
</evidence>
<feature type="transmembrane region" description="Helical" evidence="16">
    <location>
        <begin position="203"/>
        <end position="226"/>
    </location>
</feature>
<dbReference type="NCBIfam" id="NF040691">
    <property type="entry name" value="MtrAB_MtrB"/>
    <property type="match status" value="1"/>
</dbReference>
<dbReference type="SUPFAM" id="SSF47384">
    <property type="entry name" value="Homodimeric domain of signal transducing histidine kinase"/>
    <property type="match status" value="1"/>
</dbReference>
<evidence type="ECO:0000256" key="3">
    <source>
        <dbReference type="ARBA" id="ARBA00012438"/>
    </source>
</evidence>
<dbReference type="Gene3D" id="3.30.565.10">
    <property type="entry name" value="Histidine kinase-like ATPase, C-terminal domain"/>
    <property type="match status" value="1"/>
</dbReference>
<keyword evidence="7 16" id="KW-0812">Transmembrane</keyword>
<dbReference type="InterPro" id="IPR036890">
    <property type="entry name" value="HATPase_C_sf"/>
</dbReference>
<protein>
    <recommendedName>
        <fullName evidence="14">Sensor histidine kinase MtrB</fullName>
        <ecNumber evidence="3">2.7.13.3</ecNumber>
    </recommendedName>
</protein>
<name>A0ABR9DPB7_9MICO</name>
<keyword evidence="13 16" id="KW-0472">Membrane</keyword>
<dbReference type="Pfam" id="PF02518">
    <property type="entry name" value="HATPase_c"/>
    <property type="match status" value="1"/>
</dbReference>
<dbReference type="CDD" id="cd00082">
    <property type="entry name" value="HisKA"/>
    <property type="match status" value="1"/>
</dbReference>
<feature type="transmembrane region" description="Helical" evidence="16">
    <location>
        <begin position="32"/>
        <end position="51"/>
    </location>
</feature>
<dbReference type="InterPro" id="IPR036097">
    <property type="entry name" value="HisK_dim/P_sf"/>
</dbReference>
<dbReference type="Pfam" id="PF00672">
    <property type="entry name" value="HAMP"/>
    <property type="match status" value="1"/>
</dbReference>
<feature type="domain" description="Histidine kinase" evidence="17">
    <location>
        <begin position="295"/>
        <end position="512"/>
    </location>
</feature>
<evidence type="ECO:0000256" key="16">
    <source>
        <dbReference type="SAM" id="Phobius"/>
    </source>
</evidence>
<evidence type="ECO:0000256" key="8">
    <source>
        <dbReference type="ARBA" id="ARBA00022741"/>
    </source>
</evidence>
<evidence type="ECO:0000256" key="4">
    <source>
        <dbReference type="ARBA" id="ARBA00022475"/>
    </source>
</evidence>
<dbReference type="CDD" id="cd06225">
    <property type="entry name" value="HAMP"/>
    <property type="match status" value="1"/>
</dbReference>
<dbReference type="SMART" id="SM00304">
    <property type="entry name" value="HAMP"/>
    <property type="match status" value="1"/>
</dbReference>
<evidence type="ECO:0000256" key="1">
    <source>
        <dbReference type="ARBA" id="ARBA00000085"/>
    </source>
</evidence>
<feature type="compositionally biased region" description="Basic and acidic residues" evidence="15">
    <location>
        <begin position="528"/>
        <end position="538"/>
    </location>
</feature>
<gene>
    <name evidence="19" type="ORF">IGS67_05565</name>
</gene>
<evidence type="ECO:0000256" key="13">
    <source>
        <dbReference type="ARBA" id="ARBA00023136"/>
    </source>
</evidence>
<feature type="region of interest" description="Disordered" evidence="15">
    <location>
        <begin position="521"/>
        <end position="561"/>
    </location>
</feature>
<comment type="subcellular location">
    <subcellularLocation>
        <location evidence="2">Cell membrane</location>
        <topology evidence="2">Multi-pass membrane protein</topology>
    </subcellularLocation>
</comment>
<keyword evidence="6" id="KW-0808">Transferase</keyword>
<evidence type="ECO:0000256" key="2">
    <source>
        <dbReference type="ARBA" id="ARBA00004651"/>
    </source>
</evidence>
<dbReference type="Gene3D" id="1.10.287.130">
    <property type="match status" value="1"/>
</dbReference>
<dbReference type="Gene3D" id="6.10.340.10">
    <property type="match status" value="1"/>
</dbReference>
<dbReference type="PROSITE" id="PS50885">
    <property type="entry name" value="HAMP"/>
    <property type="match status" value="1"/>
</dbReference>
<dbReference type="SMART" id="SM00387">
    <property type="entry name" value="HATPase_c"/>
    <property type="match status" value="1"/>
</dbReference>
<evidence type="ECO:0000313" key="20">
    <source>
        <dbReference type="Proteomes" id="UP000642107"/>
    </source>
</evidence>
<dbReference type="Proteomes" id="UP000642107">
    <property type="component" value="Unassembled WGS sequence"/>
</dbReference>
<keyword evidence="5" id="KW-0597">Phosphoprotein</keyword>